<reference evidence="1" key="4">
    <citation type="submission" date="2019-03" db="UniProtKB">
        <authorList>
            <consortium name="EnsemblPlants"/>
        </authorList>
    </citation>
    <scope>IDENTIFICATION</scope>
</reference>
<reference evidence="1" key="3">
    <citation type="journal article" date="2017" name="Nature">
        <title>Genome sequence of the progenitor of the wheat D genome Aegilops tauschii.</title>
        <authorList>
            <person name="Luo M.C."/>
            <person name="Gu Y.Q."/>
            <person name="Puiu D."/>
            <person name="Wang H."/>
            <person name="Twardziok S.O."/>
            <person name="Deal K.R."/>
            <person name="Huo N."/>
            <person name="Zhu T."/>
            <person name="Wang L."/>
            <person name="Wang Y."/>
            <person name="McGuire P.E."/>
            <person name="Liu S."/>
            <person name="Long H."/>
            <person name="Ramasamy R.K."/>
            <person name="Rodriguez J.C."/>
            <person name="Van S.L."/>
            <person name="Yuan L."/>
            <person name="Wang Z."/>
            <person name="Xia Z."/>
            <person name="Xiao L."/>
            <person name="Anderson O.D."/>
            <person name="Ouyang S."/>
            <person name="Liang Y."/>
            <person name="Zimin A.V."/>
            <person name="Pertea G."/>
            <person name="Qi P."/>
            <person name="Bennetzen J.L."/>
            <person name="Dai X."/>
            <person name="Dawson M.W."/>
            <person name="Muller H.G."/>
            <person name="Kugler K."/>
            <person name="Rivarola-Duarte L."/>
            <person name="Spannagl M."/>
            <person name="Mayer K.F.X."/>
            <person name="Lu F.H."/>
            <person name="Bevan M.W."/>
            <person name="Leroy P."/>
            <person name="Li P."/>
            <person name="You F.M."/>
            <person name="Sun Q."/>
            <person name="Liu Z."/>
            <person name="Lyons E."/>
            <person name="Wicker T."/>
            <person name="Salzberg S.L."/>
            <person name="Devos K.M."/>
            <person name="Dvorak J."/>
        </authorList>
    </citation>
    <scope>NUCLEOTIDE SEQUENCE [LARGE SCALE GENOMIC DNA]</scope>
    <source>
        <strain evidence="1">cv. AL8/78</strain>
    </source>
</reference>
<name>A0A453K776_AEGTS</name>
<dbReference type="AlphaFoldDB" id="A0A453K776"/>
<dbReference type="EnsemblPlants" id="AET5Gv20322000.4">
    <property type="protein sequence ID" value="AET5Gv20322000.4"/>
    <property type="gene ID" value="AET5Gv20322000"/>
</dbReference>
<reference evidence="2" key="2">
    <citation type="journal article" date="2017" name="Nat. Plants">
        <title>The Aegilops tauschii genome reveals multiple impacts of transposons.</title>
        <authorList>
            <person name="Zhao G."/>
            <person name="Zou C."/>
            <person name="Li K."/>
            <person name="Wang K."/>
            <person name="Li T."/>
            <person name="Gao L."/>
            <person name="Zhang X."/>
            <person name="Wang H."/>
            <person name="Yang Z."/>
            <person name="Liu X."/>
            <person name="Jiang W."/>
            <person name="Mao L."/>
            <person name="Kong X."/>
            <person name="Jiao Y."/>
            <person name="Jia J."/>
        </authorList>
    </citation>
    <scope>NUCLEOTIDE SEQUENCE [LARGE SCALE GENOMIC DNA]</scope>
    <source>
        <strain evidence="2">cv. AL8/78</strain>
    </source>
</reference>
<protein>
    <submittedName>
        <fullName evidence="1">Uncharacterized protein</fullName>
    </submittedName>
</protein>
<accession>A0A453K776</accession>
<reference evidence="1" key="5">
    <citation type="journal article" date="2021" name="G3 (Bethesda)">
        <title>Aegilops tauschii genome assembly Aet v5.0 features greater sequence contiguity and improved annotation.</title>
        <authorList>
            <person name="Wang L."/>
            <person name="Zhu T."/>
            <person name="Rodriguez J.C."/>
            <person name="Deal K.R."/>
            <person name="Dubcovsky J."/>
            <person name="McGuire P.E."/>
            <person name="Lux T."/>
            <person name="Spannagl M."/>
            <person name="Mayer K.F.X."/>
            <person name="Baldrich P."/>
            <person name="Meyers B.C."/>
            <person name="Huo N."/>
            <person name="Gu Y.Q."/>
            <person name="Zhou H."/>
            <person name="Devos K.M."/>
            <person name="Bennetzen J.L."/>
            <person name="Unver T."/>
            <person name="Budak H."/>
            <person name="Gulick P.J."/>
            <person name="Galiba G."/>
            <person name="Kalapos B."/>
            <person name="Nelson D.R."/>
            <person name="Li P."/>
            <person name="You F.M."/>
            <person name="Luo M.C."/>
            <person name="Dvorak J."/>
        </authorList>
    </citation>
    <scope>NUCLEOTIDE SEQUENCE [LARGE SCALE GENOMIC DNA]</scope>
    <source>
        <strain evidence="1">cv. AL8/78</strain>
    </source>
</reference>
<evidence type="ECO:0000313" key="2">
    <source>
        <dbReference type="Proteomes" id="UP000015105"/>
    </source>
</evidence>
<dbReference type="Proteomes" id="UP000015105">
    <property type="component" value="Chromosome 5D"/>
</dbReference>
<proteinExistence type="predicted"/>
<organism evidence="1 2">
    <name type="scientific">Aegilops tauschii subsp. strangulata</name>
    <name type="common">Goatgrass</name>
    <dbReference type="NCBI Taxonomy" id="200361"/>
    <lineage>
        <taxon>Eukaryota</taxon>
        <taxon>Viridiplantae</taxon>
        <taxon>Streptophyta</taxon>
        <taxon>Embryophyta</taxon>
        <taxon>Tracheophyta</taxon>
        <taxon>Spermatophyta</taxon>
        <taxon>Magnoliopsida</taxon>
        <taxon>Liliopsida</taxon>
        <taxon>Poales</taxon>
        <taxon>Poaceae</taxon>
        <taxon>BOP clade</taxon>
        <taxon>Pooideae</taxon>
        <taxon>Triticodae</taxon>
        <taxon>Triticeae</taxon>
        <taxon>Triticinae</taxon>
        <taxon>Aegilops</taxon>
    </lineage>
</organism>
<reference evidence="2" key="1">
    <citation type="journal article" date="2014" name="Science">
        <title>Ancient hybridizations among the ancestral genomes of bread wheat.</title>
        <authorList>
            <consortium name="International Wheat Genome Sequencing Consortium,"/>
            <person name="Marcussen T."/>
            <person name="Sandve S.R."/>
            <person name="Heier L."/>
            <person name="Spannagl M."/>
            <person name="Pfeifer M."/>
            <person name="Jakobsen K.S."/>
            <person name="Wulff B.B."/>
            <person name="Steuernagel B."/>
            <person name="Mayer K.F."/>
            <person name="Olsen O.A."/>
        </authorList>
    </citation>
    <scope>NUCLEOTIDE SEQUENCE [LARGE SCALE GENOMIC DNA]</scope>
    <source>
        <strain evidence="2">cv. AL8/78</strain>
    </source>
</reference>
<dbReference type="Gramene" id="AET5Gv20322000.4">
    <property type="protein sequence ID" value="AET5Gv20322000.4"/>
    <property type="gene ID" value="AET5Gv20322000"/>
</dbReference>
<keyword evidence="2" id="KW-1185">Reference proteome</keyword>
<evidence type="ECO:0000313" key="1">
    <source>
        <dbReference type="EnsemblPlants" id="AET5Gv20322000.4"/>
    </source>
</evidence>
<sequence>MQFKNTSHIINADWCTTRPGFTYFLELHLHMSIRNTKDDTGIRQYQYPS</sequence>